<organism evidence="5 6">
    <name type="scientific">Clostridium thermosuccinogenes</name>
    <dbReference type="NCBI Taxonomy" id="84032"/>
    <lineage>
        <taxon>Bacteria</taxon>
        <taxon>Bacillati</taxon>
        <taxon>Bacillota</taxon>
        <taxon>Clostridia</taxon>
        <taxon>Eubacteriales</taxon>
        <taxon>Clostridiaceae</taxon>
        <taxon>Clostridium</taxon>
    </lineage>
</organism>
<keyword evidence="2" id="KW-0238">DNA-binding</keyword>
<dbReference type="InterPro" id="IPR020449">
    <property type="entry name" value="Tscrpt_reg_AraC-type_HTH"/>
</dbReference>
<dbReference type="Proteomes" id="UP000236151">
    <property type="component" value="Unassembled WGS sequence"/>
</dbReference>
<dbReference type="InterPro" id="IPR003313">
    <property type="entry name" value="AraC-bd"/>
</dbReference>
<dbReference type="PANTHER" id="PTHR43280:SF2">
    <property type="entry name" value="HTH-TYPE TRANSCRIPTIONAL REGULATOR EXSA"/>
    <property type="match status" value="1"/>
</dbReference>
<dbReference type="AlphaFoldDB" id="A0A2K2FB37"/>
<evidence type="ECO:0000256" key="3">
    <source>
        <dbReference type="ARBA" id="ARBA00023163"/>
    </source>
</evidence>
<dbReference type="OrthoDB" id="9776971at2"/>
<proteinExistence type="predicted"/>
<evidence type="ECO:0000256" key="1">
    <source>
        <dbReference type="ARBA" id="ARBA00023015"/>
    </source>
</evidence>
<dbReference type="InterPro" id="IPR037923">
    <property type="entry name" value="HTH-like"/>
</dbReference>
<dbReference type="SUPFAM" id="SSF46689">
    <property type="entry name" value="Homeodomain-like"/>
    <property type="match status" value="2"/>
</dbReference>
<comment type="caution">
    <text evidence="5">The sequence shown here is derived from an EMBL/GenBank/DDBJ whole genome shotgun (WGS) entry which is preliminary data.</text>
</comment>
<sequence>MIFYENKSYSLYCGYGNDMTFPLHIHKELELLMVMGGEIEIASNAGTYTLEKGDISVVLPNTVHGYKTHKHSEHFIMIFNGSMLPLYKNAFTACKPSVSCIRGSQVHPEAYTSLKCIYEETRAGNNPGIITGHLYLAVSRLMPFLNLQKREKDTGDELIERILSYIQSNYQSPINLSSIAKELKVSPFHMSRVFSNSVGQRLDRYINELRINYANHLLACTDKPITEIAFECGFETLRTFNRVYKSVMSITPREYRKQQNNDPSTAL</sequence>
<dbReference type="RefSeq" id="WP_103082220.1">
    <property type="nucleotide sequence ID" value="NZ_CP021850.1"/>
</dbReference>
<dbReference type="Pfam" id="PF12833">
    <property type="entry name" value="HTH_18"/>
    <property type="match status" value="1"/>
</dbReference>
<dbReference type="Pfam" id="PF02311">
    <property type="entry name" value="AraC_binding"/>
    <property type="match status" value="1"/>
</dbReference>
<dbReference type="GO" id="GO:0003700">
    <property type="term" value="F:DNA-binding transcription factor activity"/>
    <property type="evidence" value="ECO:0007669"/>
    <property type="project" value="InterPro"/>
</dbReference>
<dbReference type="PANTHER" id="PTHR43280">
    <property type="entry name" value="ARAC-FAMILY TRANSCRIPTIONAL REGULATOR"/>
    <property type="match status" value="1"/>
</dbReference>
<dbReference type="EMBL" id="NIOJ01000037">
    <property type="protein sequence ID" value="PNT97422.1"/>
    <property type="molecule type" value="Genomic_DNA"/>
</dbReference>
<gene>
    <name evidence="5" type="ORF">CDQ84_13300</name>
</gene>
<name>A0A2K2FB37_9CLOT</name>
<protein>
    <recommendedName>
        <fullName evidence="4">HTH araC/xylS-type domain-containing protein</fullName>
    </recommendedName>
</protein>
<dbReference type="Gene3D" id="1.10.10.60">
    <property type="entry name" value="Homeodomain-like"/>
    <property type="match status" value="2"/>
</dbReference>
<evidence type="ECO:0000313" key="6">
    <source>
        <dbReference type="Proteomes" id="UP000236151"/>
    </source>
</evidence>
<dbReference type="PROSITE" id="PS01124">
    <property type="entry name" value="HTH_ARAC_FAMILY_2"/>
    <property type="match status" value="1"/>
</dbReference>
<evidence type="ECO:0000259" key="4">
    <source>
        <dbReference type="PROSITE" id="PS01124"/>
    </source>
</evidence>
<dbReference type="InterPro" id="IPR018060">
    <property type="entry name" value="HTH_AraC"/>
</dbReference>
<keyword evidence="1" id="KW-0805">Transcription regulation</keyword>
<dbReference type="PRINTS" id="PR00032">
    <property type="entry name" value="HTHARAC"/>
</dbReference>
<keyword evidence="3" id="KW-0804">Transcription</keyword>
<dbReference type="InterPro" id="IPR009057">
    <property type="entry name" value="Homeodomain-like_sf"/>
</dbReference>
<reference evidence="5 6" key="1">
    <citation type="submission" date="2017-06" db="EMBL/GenBank/DDBJ databases">
        <title>Investigating the central metabolism of Clostridium thermosuccinogenes.</title>
        <authorList>
            <person name="Koendjbiharie J.G."/>
            <person name="van Kranenburg R."/>
        </authorList>
    </citation>
    <scope>NUCLEOTIDE SEQUENCE [LARGE SCALE GENOMIC DNA]</scope>
    <source>
        <strain evidence="5 6">DSM 5806</strain>
    </source>
</reference>
<accession>A0A2K2FB37</accession>
<dbReference type="GO" id="GO:0043565">
    <property type="term" value="F:sequence-specific DNA binding"/>
    <property type="evidence" value="ECO:0007669"/>
    <property type="project" value="InterPro"/>
</dbReference>
<evidence type="ECO:0000313" key="5">
    <source>
        <dbReference type="EMBL" id="PNT97422.1"/>
    </source>
</evidence>
<dbReference type="Gene3D" id="2.60.120.10">
    <property type="entry name" value="Jelly Rolls"/>
    <property type="match status" value="1"/>
</dbReference>
<dbReference type="SMART" id="SM00342">
    <property type="entry name" value="HTH_ARAC"/>
    <property type="match status" value="1"/>
</dbReference>
<dbReference type="InterPro" id="IPR014710">
    <property type="entry name" value="RmlC-like_jellyroll"/>
</dbReference>
<dbReference type="KEGG" id="cthd:CDO33_20105"/>
<feature type="domain" description="HTH araC/xylS-type" evidence="4">
    <location>
        <begin position="160"/>
        <end position="258"/>
    </location>
</feature>
<evidence type="ECO:0000256" key="2">
    <source>
        <dbReference type="ARBA" id="ARBA00023125"/>
    </source>
</evidence>
<dbReference type="SUPFAM" id="SSF51215">
    <property type="entry name" value="Regulatory protein AraC"/>
    <property type="match status" value="1"/>
</dbReference>
<keyword evidence="6" id="KW-1185">Reference proteome</keyword>